<keyword evidence="11 13" id="KW-0406">Ion transport</keyword>
<evidence type="ECO:0000256" key="13">
    <source>
        <dbReference type="HAMAP-Rule" id="MF_01522"/>
    </source>
</evidence>
<name>A0ABU8XYX9_9PROT</name>
<feature type="transmembrane region" description="Helical" evidence="13">
    <location>
        <begin position="267"/>
        <end position="287"/>
    </location>
</feature>
<dbReference type="HAMAP" id="MF_01522">
    <property type="entry name" value="Kup"/>
    <property type="match status" value="1"/>
</dbReference>
<feature type="transmembrane region" description="Helical" evidence="13">
    <location>
        <begin position="230"/>
        <end position="255"/>
    </location>
</feature>
<feature type="transmembrane region" description="Helical" evidence="13">
    <location>
        <begin position="31"/>
        <end position="52"/>
    </location>
</feature>
<evidence type="ECO:0000256" key="3">
    <source>
        <dbReference type="ARBA" id="ARBA00022448"/>
    </source>
</evidence>
<evidence type="ECO:0000256" key="2">
    <source>
        <dbReference type="ARBA" id="ARBA00007019"/>
    </source>
</evidence>
<evidence type="ECO:0000256" key="4">
    <source>
        <dbReference type="ARBA" id="ARBA00022475"/>
    </source>
</evidence>
<feature type="transmembrane region" description="Helical" evidence="13">
    <location>
        <begin position="160"/>
        <end position="179"/>
    </location>
</feature>
<accession>A0ABU8XYX9</accession>
<keyword evidence="9 13" id="KW-0630">Potassium</keyword>
<comment type="caution">
    <text evidence="16">The sequence shown here is derived from an EMBL/GenBank/DDBJ whole genome shotgun (WGS) entry which is preliminary data.</text>
</comment>
<keyword evidence="4 13" id="KW-1003">Cell membrane</keyword>
<feature type="domain" description="K+ potassium transporter C-terminal" evidence="15">
    <location>
        <begin position="496"/>
        <end position="643"/>
    </location>
</feature>
<dbReference type="EMBL" id="JBBLZC010000029">
    <property type="protein sequence ID" value="MEK0085544.1"/>
    <property type="molecule type" value="Genomic_DNA"/>
</dbReference>
<dbReference type="RefSeq" id="WP_418161393.1">
    <property type="nucleotide sequence ID" value="NZ_JBBLZC010000029.1"/>
</dbReference>
<feature type="transmembrane region" description="Helical" evidence="13">
    <location>
        <begin position="445"/>
        <end position="462"/>
    </location>
</feature>
<gene>
    <name evidence="13" type="primary">kup</name>
    <name evidence="16" type="ORF">U1T56_20520</name>
</gene>
<comment type="similarity">
    <text evidence="2 13">Belongs to the HAK/KUP transporter (TC 2.A.72) family.</text>
</comment>
<evidence type="ECO:0000256" key="8">
    <source>
        <dbReference type="ARBA" id="ARBA00022847"/>
    </source>
</evidence>
<dbReference type="Proteomes" id="UP001375743">
    <property type="component" value="Unassembled WGS sequence"/>
</dbReference>
<evidence type="ECO:0000256" key="11">
    <source>
        <dbReference type="ARBA" id="ARBA00023065"/>
    </source>
</evidence>
<feature type="transmembrane region" description="Helical" evidence="13">
    <location>
        <begin position="307"/>
        <end position="333"/>
    </location>
</feature>
<evidence type="ECO:0000256" key="5">
    <source>
        <dbReference type="ARBA" id="ARBA00022519"/>
    </source>
</evidence>
<dbReference type="InterPro" id="IPR053952">
    <property type="entry name" value="K_trans_C"/>
</dbReference>
<feature type="domain" description="K+ potassium transporter integral membrane" evidence="14">
    <location>
        <begin position="35"/>
        <end position="485"/>
    </location>
</feature>
<feature type="transmembrane region" description="Helical" evidence="13">
    <location>
        <begin position="72"/>
        <end position="93"/>
    </location>
</feature>
<dbReference type="InterPro" id="IPR053951">
    <property type="entry name" value="K_trans_N"/>
</dbReference>
<protein>
    <recommendedName>
        <fullName evidence="13">Probable potassium transport system protein Kup</fullName>
    </recommendedName>
</protein>
<evidence type="ECO:0000256" key="6">
    <source>
        <dbReference type="ARBA" id="ARBA00022538"/>
    </source>
</evidence>
<evidence type="ECO:0000256" key="10">
    <source>
        <dbReference type="ARBA" id="ARBA00022989"/>
    </source>
</evidence>
<keyword evidence="6 13" id="KW-0633">Potassium transport</keyword>
<keyword evidence="3 13" id="KW-0813">Transport</keyword>
<evidence type="ECO:0000256" key="9">
    <source>
        <dbReference type="ARBA" id="ARBA00022958"/>
    </source>
</evidence>
<dbReference type="PANTHER" id="PTHR30540">
    <property type="entry name" value="OSMOTIC STRESS POTASSIUM TRANSPORTER"/>
    <property type="match status" value="1"/>
</dbReference>
<evidence type="ECO:0000256" key="1">
    <source>
        <dbReference type="ARBA" id="ARBA00004141"/>
    </source>
</evidence>
<evidence type="ECO:0000256" key="12">
    <source>
        <dbReference type="ARBA" id="ARBA00023136"/>
    </source>
</evidence>
<comment type="function">
    <text evidence="13">Transport of potassium into the cell. Likely operates as a K(+):H(+) symporter.</text>
</comment>
<keyword evidence="5" id="KW-0997">Cell inner membrane</keyword>
<feature type="transmembrane region" description="Helical" evidence="13">
    <location>
        <begin position="388"/>
        <end position="408"/>
    </location>
</feature>
<feature type="transmembrane region" description="Helical" evidence="13">
    <location>
        <begin position="420"/>
        <end position="439"/>
    </location>
</feature>
<proteinExistence type="inferred from homology"/>
<keyword evidence="17" id="KW-1185">Reference proteome</keyword>
<comment type="subcellular location">
    <subcellularLocation>
        <location evidence="13">Cell membrane</location>
        <topology evidence="13">Multi-pass membrane protein</topology>
    </subcellularLocation>
    <subcellularLocation>
        <location evidence="1">Membrane</location>
        <topology evidence="1">Multi-pass membrane protein</topology>
    </subcellularLocation>
</comment>
<evidence type="ECO:0000313" key="16">
    <source>
        <dbReference type="EMBL" id="MEK0085544.1"/>
    </source>
</evidence>
<evidence type="ECO:0000259" key="14">
    <source>
        <dbReference type="Pfam" id="PF02705"/>
    </source>
</evidence>
<dbReference type="Pfam" id="PF22776">
    <property type="entry name" value="K_trans_C"/>
    <property type="match status" value="1"/>
</dbReference>
<dbReference type="PANTHER" id="PTHR30540:SF79">
    <property type="entry name" value="LOW AFFINITY POTASSIUM TRANSPORT SYSTEM PROTEIN KUP"/>
    <property type="match status" value="1"/>
</dbReference>
<keyword evidence="7 13" id="KW-0812">Transmembrane</keyword>
<dbReference type="InterPro" id="IPR003855">
    <property type="entry name" value="K+_transporter"/>
</dbReference>
<sequence>MSSSAAVLTRSAEPCLSNGLDSDRAHPRTGLLALTIGSIGVVYGDIGTSPLYAFREALLAASAGGPLGREAVIGVVSLILWALILIVTVKYVLVLLRADNDGEGGTLSLMALAQRAMRKSTGCILLLGIAGAALFYGDAIITPAISVLSAVEGLELVTPAFEGSILPITVAILVALFTVQSHGTGRVAACFGPVMSLWFVAMAAAGLVHLRDDLDVLAAFDPLHAIRFLTSHGLIGLATLGAVFLAVTGAEALYADLGHFGRRPIRTAWFALVFPALALNYLGQGALVLKRPEAIANPFFLLVPSWALLPMVALATAATVIASQAVITGAYSISRQATQLGLLPRLEIRHTSEAHSGQIYVPRINAFLLVGVLLLVGLFQSSTHLASAYGIAVTGTMVVTALLAFIVIRKVWGWSLPLTAMVITPLLALDLAFLGANLLKLLHGGWVPLLLGALLMTVMLTWRRGSEILFEKTRRAEVPLQDLVASLERHPPHRVPGTAVFLTSDPESAPTALLHNLKHNKILHEKNVILTIRFADTPHVPASERVTLEPLSEGFSRLILRFGFVETPNVPRALAIARRQGFAFDIMSTSFFLSRRKVKAAANSSMRHWQDRLFITLARNADDATDYFQIPTGRVVEVGTQVAV</sequence>
<keyword evidence="8 13" id="KW-0769">Symport</keyword>
<dbReference type="Pfam" id="PF02705">
    <property type="entry name" value="K_trans"/>
    <property type="match status" value="1"/>
</dbReference>
<evidence type="ECO:0000256" key="7">
    <source>
        <dbReference type="ARBA" id="ARBA00022692"/>
    </source>
</evidence>
<evidence type="ECO:0000313" key="17">
    <source>
        <dbReference type="Proteomes" id="UP001375743"/>
    </source>
</evidence>
<reference evidence="16 17" key="1">
    <citation type="submission" date="2024-01" db="EMBL/GenBank/DDBJ databases">
        <title>Multi-omics insights into the function and evolution of sodium benzoate biodegradation pathways in Benzoatithermus flavus gen. nov., sp. nov. from hot spring.</title>
        <authorList>
            <person name="Hu C.-J."/>
            <person name="Li W.-J."/>
        </authorList>
    </citation>
    <scope>NUCLEOTIDE SEQUENCE [LARGE SCALE GENOMIC DNA]</scope>
    <source>
        <strain evidence="16 17">SYSU G07066</strain>
    </source>
</reference>
<feature type="transmembrane region" description="Helical" evidence="13">
    <location>
        <begin position="364"/>
        <end position="382"/>
    </location>
</feature>
<organism evidence="16 17">
    <name type="scientific">Benzoatithermus flavus</name>
    <dbReference type="NCBI Taxonomy" id="3108223"/>
    <lineage>
        <taxon>Bacteria</taxon>
        <taxon>Pseudomonadati</taxon>
        <taxon>Pseudomonadota</taxon>
        <taxon>Alphaproteobacteria</taxon>
        <taxon>Geminicoccales</taxon>
        <taxon>Geminicoccaceae</taxon>
        <taxon>Benzoatithermus</taxon>
    </lineage>
</organism>
<dbReference type="InterPro" id="IPR023051">
    <property type="entry name" value="Kup"/>
</dbReference>
<evidence type="ECO:0000259" key="15">
    <source>
        <dbReference type="Pfam" id="PF22776"/>
    </source>
</evidence>
<keyword evidence="12 13" id="KW-0472">Membrane</keyword>
<feature type="transmembrane region" description="Helical" evidence="13">
    <location>
        <begin position="124"/>
        <end position="148"/>
    </location>
</feature>
<keyword evidence="10 13" id="KW-1133">Transmembrane helix</keyword>
<comment type="catalytic activity">
    <reaction evidence="13">
        <text>K(+)(in) + H(+)(in) = K(+)(out) + H(+)(out)</text>
        <dbReference type="Rhea" id="RHEA:28490"/>
        <dbReference type="ChEBI" id="CHEBI:15378"/>
        <dbReference type="ChEBI" id="CHEBI:29103"/>
    </reaction>
</comment>
<feature type="transmembrane region" description="Helical" evidence="13">
    <location>
        <begin position="191"/>
        <end position="210"/>
    </location>
</feature>